<evidence type="ECO:0000313" key="2">
    <source>
        <dbReference type="EMBL" id="SVC67737.1"/>
    </source>
</evidence>
<feature type="domain" description="Exonuclease" evidence="1">
    <location>
        <begin position="6"/>
        <end position="131"/>
    </location>
</feature>
<dbReference type="InterPro" id="IPR012337">
    <property type="entry name" value="RNaseH-like_sf"/>
</dbReference>
<reference evidence="2" key="1">
    <citation type="submission" date="2018-05" db="EMBL/GenBank/DDBJ databases">
        <authorList>
            <person name="Lanie J.A."/>
            <person name="Ng W.-L."/>
            <person name="Kazmierczak K.M."/>
            <person name="Andrzejewski T.M."/>
            <person name="Davidsen T.M."/>
            <person name="Wayne K.J."/>
            <person name="Tettelin H."/>
            <person name="Glass J.I."/>
            <person name="Rusch D."/>
            <person name="Podicherti R."/>
            <person name="Tsui H.-C.T."/>
            <person name="Winkler M.E."/>
        </authorList>
    </citation>
    <scope>NUCLEOTIDE SEQUENCE</scope>
</reference>
<dbReference type="AlphaFoldDB" id="A0A382P4J5"/>
<feature type="non-terminal residue" evidence="2">
    <location>
        <position position="134"/>
    </location>
</feature>
<dbReference type="Pfam" id="PF00929">
    <property type="entry name" value="RNase_T"/>
    <property type="match status" value="1"/>
</dbReference>
<proteinExistence type="predicted"/>
<dbReference type="GO" id="GO:0003676">
    <property type="term" value="F:nucleic acid binding"/>
    <property type="evidence" value="ECO:0007669"/>
    <property type="project" value="InterPro"/>
</dbReference>
<dbReference type="EMBL" id="UINC01104527">
    <property type="protein sequence ID" value="SVC67737.1"/>
    <property type="molecule type" value="Genomic_DNA"/>
</dbReference>
<dbReference type="Gene3D" id="3.30.420.10">
    <property type="entry name" value="Ribonuclease H-like superfamily/Ribonuclease H"/>
    <property type="match status" value="1"/>
</dbReference>
<dbReference type="SUPFAM" id="SSF53098">
    <property type="entry name" value="Ribonuclease H-like"/>
    <property type="match status" value="1"/>
</dbReference>
<organism evidence="2">
    <name type="scientific">marine metagenome</name>
    <dbReference type="NCBI Taxonomy" id="408172"/>
    <lineage>
        <taxon>unclassified sequences</taxon>
        <taxon>metagenomes</taxon>
        <taxon>ecological metagenomes</taxon>
    </lineage>
</organism>
<name>A0A382P4J5_9ZZZZ</name>
<sequence>MTGKYIFYDLETTGRGKKESPNAFGTTPKWEQILQIAAIVTDENFQPTNQNINEFCRPRTSIISQPGALLTTKKGIKEALNAKLSSYELIKKINSTFDEWKKDNVDPVFIGHNIIAFDESVLEYNLFNNLFFPY</sequence>
<dbReference type="InterPro" id="IPR036397">
    <property type="entry name" value="RNaseH_sf"/>
</dbReference>
<gene>
    <name evidence="2" type="ORF">METZ01_LOCUS320591</name>
</gene>
<accession>A0A382P4J5</accession>
<evidence type="ECO:0000259" key="1">
    <source>
        <dbReference type="Pfam" id="PF00929"/>
    </source>
</evidence>
<dbReference type="InterPro" id="IPR013520">
    <property type="entry name" value="Ribonucl_H"/>
</dbReference>
<protein>
    <recommendedName>
        <fullName evidence="1">Exonuclease domain-containing protein</fullName>
    </recommendedName>
</protein>